<keyword evidence="1" id="KW-1133">Transmembrane helix</keyword>
<dbReference type="OrthoDB" id="7503046at2"/>
<dbReference type="AlphaFoldDB" id="A0A494TH69"/>
<accession>A0A494TH69</accession>
<dbReference type="RefSeq" id="WP_121150690.1">
    <property type="nucleotide sequence ID" value="NZ_CP032828.1"/>
</dbReference>
<protein>
    <submittedName>
        <fullName evidence="2">Uncharacterized protein</fullName>
    </submittedName>
</protein>
<dbReference type="GeneID" id="39491753"/>
<geneLocation type="plasmid" evidence="2">
    <name>unnamed1</name>
</geneLocation>
<evidence type="ECO:0000256" key="1">
    <source>
        <dbReference type="SAM" id="Phobius"/>
    </source>
</evidence>
<feature type="transmembrane region" description="Helical" evidence="1">
    <location>
        <begin position="161"/>
        <end position="181"/>
    </location>
</feature>
<evidence type="ECO:0000313" key="2">
    <source>
        <dbReference type="EMBL" id="AYJ84778.1"/>
    </source>
</evidence>
<keyword evidence="1" id="KW-0812">Transmembrane</keyword>
<keyword evidence="2" id="KW-0614">Plasmid</keyword>
<keyword evidence="1" id="KW-0472">Membrane</keyword>
<sequence length="416" mass="43819">MNIRLTILSLSIPLFLLLVGLNGALLFDQETTEMKQALGDQAVAAAVTVSAFAATAPDPVRYLTQPARRASVQKATMEVTELKALYLVRSRTIVAHLIPASATIDAARLHAPAAPVALPIETNSAGRRVVAALAPVSPDMFIVSEVDAEPLYARIAALKRLLLLLLISAGVIGGGLALLVARRVTRELALNRAMIAAIARDAAPPPAPVLMIRETRDLAAAVGLMGASLAAGLERDRRAMIELDLLRDETASVAAYHQAAFAPVSWHSAGVTVEVRMLGDAPAGCFFALCKGHDGKHGALVMGECTASTPATALAQALAARRFFEGHTGAGNTVKCVAIARDAFELARIVWVDWTDSETVTATRTLALLDDKSTQRAAAYVHQMGMLDPDALMGDLTALLPVCGVLAVLGRQRPVN</sequence>
<name>A0A494TH69_SPHPE</name>
<gene>
    <name evidence="2" type="ORF">D3Y57_01375</name>
</gene>
<dbReference type="Proteomes" id="UP000276254">
    <property type="component" value="Plasmid unnamed1"/>
</dbReference>
<dbReference type="EMBL" id="CP032828">
    <property type="protein sequence ID" value="AYJ84778.1"/>
    <property type="molecule type" value="Genomic_DNA"/>
</dbReference>
<proteinExistence type="predicted"/>
<reference evidence="2 3" key="1">
    <citation type="submission" date="2018-09" db="EMBL/GenBank/DDBJ databases">
        <title>Sphingomonas peninsula sp. nov., isolated from fildes peninsula, Antarctic soil.</title>
        <authorList>
            <person name="Yingchao G."/>
        </authorList>
    </citation>
    <scope>NUCLEOTIDE SEQUENCE [LARGE SCALE GENOMIC DNA]</scope>
    <source>
        <strain evidence="2 3">YZ-8</strain>
        <plasmid evidence="2 3">unnamed1</plasmid>
    </source>
</reference>
<keyword evidence="3" id="KW-1185">Reference proteome</keyword>
<dbReference type="KEGG" id="spha:D3Y57_01375"/>
<organism evidence="2 3">
    <name type="scientific">Sphingomonas paeninsulae</name>
    <dbReference type="NCBI Taxonomy" id="2319844"/>
    <lineage>
        <taxon>Bacteria</taxon>
        <taxon>Pseudomonadati</taxon>
        <taxon>Pseudomonadota</taxon>
        <taxon>Alphaproteobacteria</taxon>
        <taxon>Sphingomonadales</taxon>
        <taxon>Sphingomonadaceae</taxon>
        <taxon>Sphingomonas</taxon>
    </lineage>
</organism>
<evidence type="ECO:0000313" key="3">
    <source>
        <dbReference type="Proteomes" id="UP000276254"/>
    </source>
</evidence>